<dbReference type="EMBL" id="CP021427">
    <property type="protein sequence ID" value="ART98204.1"/>
    <property type="molecule type" value="Genomic_DNA"/>
</dbReference>
<accession>A0AB33CG20</accession>
<evidence type="ECO:0000313" key="1">
    <source>
        <dbReference type="EMBL" id="ART98204.1"/>
    </source>
</evidence>
<dbReference type="AlphaFoldDB" id="A0AB33CG20"/>
<dbReference type="Gene3D" id="3.30.870.10">
    <property type="entry name" value="Endonuclease Chain A"/>
    <property type="match status" value="1"/>
</dbReference>
<sequence length="150" mass="17167">MIFFFSLGMEVKAVDNVLKDAILNGLYNKNENKGNEFISPQLVNNDDQSKIWFTLRQELMSCTSFTWAVAFISENMLVPFKLVMSELAKKGVNGTLITGTYLGFNSPKVFKELMKIPNLTVRLSEKTGFHAKGYIFNHEDYQTILIRKLQ</sequence>
<reference evidence="1 2" key="1">
    <citation type="submission" date="2017-05" db="EMBL/GenBank/DDBJ databases">
        <authorList>
            <person name="Oh N.-S."/>
        </authorList>
    </citation>
    <scope>NUCLEOTIDE SEQUENCE [LARGE SCALE GENOMIC DNA]</scope>
    <source>
        <strain evidence="1 2">4M13</strain>
    </source>
</reference>
<name>A0AB33CG20_LACGS</name>
<proteinExistence type="predicted"/>
<gene>
    <name evidence="1" type="ORF">CCE30_04400</name>
</gene>
<evidence type="ECO:0000313" key="2">
    <source>
        <dbReference type="Proteomes" id="UP000195798"/>
    </source>
</evidence>
<organism evidence="1 2">
    <name type="scientific">Lactobacillus gasseri</name>
    <dbReference type="NCBI Taxonomy" id="1596"/>
    <lineage>
        <taxon>Bacteria</taxon>
        <taxon>Bacillati</taxon>
        <taxon>Bacillota</taxon>
        <taxon>Bacilli</taxon>
        <taxon>Lactobacillales</taxon>
        <taxon>Lactobacillaceae</taxon>
        <taxon>Lactobacillus</taxon>
    </lineage>
</organism>
<dbReference type="Proteomes" id="UP000195798">
    <property type="component" value="Chromosome"/>
</dbReference>
<protein>
    <submittedName>
        <fullName evidence="1">Uncharacterized protein</fullName>
    </submittedName>
</protein>